<evidence type="ECO:0000313" key="3">
    <source>
        <dbReference type="EMBL" id="OKL55258.1"/>
    </source>
</evidence>
<organism evidence="3 4">
    <name type="scientific">Talaromyces atroroseus</name>
    <dbReference type="NCBI Taxonomy" id="1441469"/>
    <lineage>
        <taxon>Eukaryota</taxon>
        <taxon>Fungi</taxon>
        <taxon>Dikarya</taxon>
        <taxon>Ascomycota</taxon>
        <taxon>Pezizomycotina</taxon>
        <taxon>Eurotiomycetes</taxon>
        <taxon>Eurotiomycetidae</taxon>
        <taxon>Eurotiales</taxon>
        <taxon>Trichocomaceae</taxon>
        <taxon>Talaromyces</taxon>
        <taxon>Talaromyces sect. Trachyspermi</taxon>
    </lineage>
</organism>
<feature type="compositionally biased region" description="Basic and acidic residues" evidence="2">
    <location>
        <begin position="128"/>
        <end position="143"/>
    </location>
</feature>
<gene>
    <name evidence="3" type="ORF">UA08_09479</name>
</gene>
<dbReference type="RefSeq" id="XP_020115379.1">
    <property type="nucleotide sequence ID" value="XM_020265404.1"/>
</dbReference>
<feature type="coiled-coil region" evidence="1">
    <location>
        <begin position="157"/>
        <end position="191"/>
    </location>
</feature>
<name>A0A1Q5Q604_TALAT</name>
<feature type="compositionally biased region" description="Basic and acidic residues" evidence="2">
    <location>
        <begin position="98"/>
        <end position="109"/>
    </location>
</feature>
<reference evidence="3 4" key="1">
    <citation type="submission" date="2015-06" db="EMBL/GenBank/DDBJ databases">
        <title>Talaromyces atroroseus IBT 11181 draft genome.</title>
        <authorList>
            <person name="Rasmussen K.B."/>
            <person name="Rasmussen S."/>
            <person name="Petersen B."/>
            <person name="Sicheritz-Ponten T."/>
            <person name="Mortensen U.H."/>
            <person name="Thrane U."/>
        </authorList>
    </citation>
    <scope>NUCLEOTIDE SEQUENCE [LARGE SCALE GENOMIC DNA]</scope>
    <source>
        <strain evidence="3 4">IBT 11181</strain>
    </source>
</reference>
<feature type="region of interest" description="Disordered" evidence="2">
    <location>
        <begin position="98"/>
        <end position="150"/>
    </location>
</feature>
<evidence type="ECO:0000256" key="2">
    <source>
        <dbReference type="SAM" id="MobiDB-lite"/>
    </source>
</evidence>
<evidence type="ECO:0000313" key="4">
    <source>
        <dbReference type="Proteomes" id="UP000214365"/>
    </source>
</evidence>
<dbReference type="GeneID" id="31009235"/>
<dbReference type="OrthoDB" id="2163284at2759"/>
<keyword evidence="4" id="KW-1185">Reference proteome</keyword>
<evidence type="ECO:0000256" key="1">
    <source>
        <dbReference type="SAM" id="Coils"/>
    </source>
</evidence>
<comment type="caution">
    <text evidence="3">The sequence shown here is derived from an EMBL/GenBank/DDBJ whole genome shotgun (WGS) entry which is preliminary data.</text>
</comment>
<dbReference type="EMBL" id="LFMY01000026">
    <property type="protein sequence ID" value="OKL55258.1"/>
    <property type="molecule type" value="Genomic_DNA"/>
</dbReference>
<dbReference type="Proteomes" id="UP000214365">
    <property type="component" value="Unassembled WGS sequence"/>
</dbReference>
<protein>
    <submittedName>
        <fullName evidence="3">Uncharacterized protein</fullName>
    </submittedName>
</protein>
<accession>A0A1Q5Q604</accession>
<dbReference type="AlphaFoldDB" id="A0A1Q5Q604"/>
<proteinExistence type="predicted"/>
<sequence>MLLGLVVLIEEDVTPEIEANTLPYNEIIAIYHGYRMATINFPGQRLKNEIPILDVFCRAFLFILSYKIPSVDNPRDRLSSVIMDKNTTEARSGRLRIPKDTKAVPRDDPNLELLDGELSDTDPRNMSPRRDDTSTERVSEEAKQTLQAEKTKISRTLSDLDITLTDAFEDLENLEKRTGNINQKLKQMIEQSEKSEK</sequence>
<keyword evidence="1" id="KW-0175">Coiled coil</keyword>